<proteinExistence type="inferred from homology"/>
<evidence type="ECO:0000259" key="7">
    <source>
        <dbReference type="Pfam" id="PF07980"/>
    </source>
</evidence>
<gene>
    <name evidence="9" type="ORF">P0Y53_16505</name>
</gene>
<evidence type="ECO:0000256" key="1">
    <source>
        <dbReference type="ARBA" id="ARBA00004442"/>
    </source>
</evidence>
<evidence type="ECO:0000313" key="9">
    <source>
        <dbReference type="EMBL" id="WEK34090.1"/>
    </source>
</evidence>
<comment type="subcellular location">
    <subcellularLocation>
        <location evidence="1">Cell outer membrane</location>
    </subcellularLocation>
</comment>
<name>A0AAJ5WNY7_9BACT</name>
<evidence type="ECO:0000259" key="8">
    <source>
        <dbReference type="Pfam" id="PF14322"/>
    </source>
</evidence>
<evidence type="ECO:0000256" key="4">
    <source>
        <dbReference type="ARBA" id="ARBA00023136"/>
    </source>
</evidence>
<dbReference type="AlphaFoldDB" id="A0AAJ5WNY7"/>
<evidence type="ECO:0000256" key="2">
    <source>
        <dbReference type="ARBA" id="ARBA00006275"/>
    </source>
</evidence>
<dbReference type="GO" id="GO:0009279">
    <property type="term" value="C:cell outer membrane"/>
    <property type="evidence" value="ECO:0007669"/>
    <property type="project" value="UniProtKB-SubCell"/>
</dbReference>
<dbReference type="CDD" id="cd08977">
    <property type="entry name" value="SusD"/>
    <property type="match status" value="1"/>
</dbReference>
<feature type="chain" id="PRO_5042590744" evidence="6">
    <location>
        <begin position="28"/>
        <end position="568"/>
    </location>
</feature>
<dbReference type="Proteomes" id="UP001220610">
    <property type="component" value="Chromosome"/>
</dbReference>
<feature type="signal peptide" evidence="6">
    <location>
        <begin position="1"/>
        <end position="27"/>
    </location>
</feature>
<keyword evidence="4" id="KW-0472">Membrane</keyword>
<dbReference type="InterPro" id="IPR011990">
    <property type="entry name" value="TPR-like_helical_dom_sf"/>
</dbReference>
<evidence type="ECO:0000256" key="5">
    <source>
        <dbReference type="ARBA" id="ARBA00023237"/>
    </source>
</evidence>
<feature type="domain" description="RagB/SusD" evidence="7">
    <location>
        <begin position="321"/>
        <end position="567"/>
    </location>
</feature>
<evidence type="ECO:0000313" key="10">
    <source>
        <dbReference type="Proteomes" id="UP001220610"/>
    </source>
</evidence>
<dbReference type="Gene3D" id="1.25.40.390">
    <property type="match status" value="1"/>
</dbReference>
<evidence type="ECO:0000256" key="3">
    <source>
        <dbReference type="ARBA" id="ARBA00022729"/>
    </source>
</evidence>
<keyword evidence="3 6" id="KW-0732">Signal</keyword>
<organism evidence="9 10">
    <name type="scientific">Candidatus Pseudobacter hemicellulosilyticus</name>
    <dbReference type="NCBI Taxonomy" id="3121375"/>
    <lineage>
        <taxon>Bacteria</taxon>
        <taxon>Pseudomonadati</taxon>
        <taxon>Bacteroidota</taxon>
        <taxon>Chitinophagia</taxon>
        <taxon>Chitinophagales</taxon>
        <taxon>Chitinophagaceae</taxon>
        <taxon>Pseudobacter</taxon>
    </lineage>
</organism>
<accession>A0AAJ5WNY7</accession>
<comment type="similarity">
    <text evidence="2">Belongs to the SusD family.</text>
</comment>
<reference evidence="9" key="1">
    <citation type="submission" date="2023-03" db="EMBL/GenBank/DDBJ databases">
        <title>Andean soil-derived lignocellulolytic bacterial consortium as a source of novel taxa and putative plastic-active enzymes.</title>
        <authorList>
            <person name="Diaz-Garcia L."/>
            <person name="Chuvochina M."/>
            <person name="Feuerriegel G."/>
            <person name="Bunk B."/>
            <person name="Sproer C."/>
            <person name="Streit W.R."/>
            <person name="Rodriguez L.M."/>
            <person name="Overmann J."/>
            <person name="Jimenez D.J."/>
        </authorList>
    </citation>
    <scope>NUCLEOTIDE SEQUENCE</scope>
    <source>
        <strain evidence="9">MAG 7</strain>
    </source>
</reference>
<dbReference type="InterPro" id="IPR012944">
    <property type="entry name" value="SusD_RagB_dom"/>
</dbReference>
<keyword evidence="5" id="KW-0998">Cell outer membrane</keyword>
<dbReference type="Pfam" id="PF07980">
    <property type="entry name" value="SusD_RagB"/>
    <property type="match status" value="1"/>
</dbReference>
<dbReference type="InterPro" id="IPR033985">
    <property type="entry name" value="SusD-like_N"/>
</dbReference>
<sequence length="568" mass="63555">MVCHNTTKSLRSVAAILLLLAAATGCKKTWEDVPLEQYTEEYVWDKQDSLGTKARGFLAEIYSTLPEGYNRVSSDLLDAATDDAISSVSGTTAVQRLATGSYTSTNNPEDRWGASYSTIRKTSIFLNKFDAVPLSIKMADGSSAKKAWRGEARFIRALAYFELLKRYGGVPLMGDLVREVNDDVRLPRNSFEETVNYIVSECNKAADSLWLDPIASSQYGYVTKGAALALKARTLLYAASPLYNGGNIEASNPLTGYTSYNADRWRLAAEAAQALISYGKFSLGSDFKKIFISKGNTEVIFAKVGGPTKNVESNNGPVGYSSATATGRTSPTQELVDAFPMLNGLPITDAASGYDDNFPYANRDPRLTYTIFYNGAQWLNRSIQTFEGGLDKPNTNAPQTRSGYYMRKFMGEYESQTNYSDIPHDVILFRYAEVLLNYAEAQNEFAGPVQEVYHVLEAIRQRAGLNPYQLKAGLTKEEMRELIRSERRVEMAFEEQRFWDIRRWKIAEQVMNQPLHGMRINISSSGNRTYTRIEVLKAAFKAPAMYLYPVQYDEVAKNPNMKQNPGWE</sequence>
<dbReference type="SUPFAM" id="SSF48452">
    <property type="entry name" value="TPR-like"/>
    <property type="match status" value="1"/>
</dbReference>
<dbReference type="Pfam" id="PF14322">
    <property type="entry name" value="SusD-like_3"/>
    <property type="match status" value="1"/>
</dbReference>
<dbReference type="EMBL" id="CP119311">
    <property type="protein sequence ID" value="WEK34090.1"/>
    <property type="molecule type" value="Genomic_DNA"/>
</dbReference>
<protein>
    <submittedName>
        <fullName evidence="9">RagB/SusD family nutrient uptake outer membrane protein</fullName>
    </submittedName>
</protein>
<feature type="domain" description="SusD-like N-terminal" evidence="8">
    <location>
        <begin position="82"/>
        <end position="235"/>
    </location>
</feature>
<evidence type="ECO:0000256" key="6">
    <source>
        <dbReference type="SAM" id="SignalP"/>
    </source>
</evidence>